<accession>A0ABY5YS59</accession>
<dbReference type="Pfam" id="PF12158">
    <property type="entry name" value="DUF3592"/>
    <property type="match status" value="1"/>
</dbReference>
<keyword evidence="3" id="KW-1185">Reference proteome</keyword>
<evidence type="ECO:0000313" key="2">
    <source>
        <dbReference type="EMBL" id="UWX96913.1"/>
    </source>
</evidence>
<dbReference type="InterPro" id="IPR021994">
    <property type="entry name" value="DUF3592"/>
</dbReference>
<proteinExistence type="predicted"/>
<gene>
    <name evidence="2" type="ORF">N2K95_14965</name>
</gene>
<reference evidence="2" key="1">
    <citation type="submission" date="2022-09" db="EMBL/GenBank/DDBJ databases">
        <title>Novel species in genus Arthrobacter.</title>
        <authorList>
            <person name="Liu Y."/>
        </authorList>
    </citation>
    <scope>NUCLEOTIDE SEQUENCE</scope>
    <source>
        <strain evidence="2">Zg-Y815</strain>
    </source>
</reference>
<name>A0ABY5YS59_9MICC</name>
<evidence type="ECO:0000313" key="3">
    <source>
        <dbReference type="Proteomes" id="UP001059859"/>
    </source>
</evidence>
<dbReference type="EMBL" id="CP104275">
    <property type="protein sequence ID" value="UWX96913.1"/>
    <property type="molecule type" value="Genomic_DNA"/>
</dbReference>
<dbReference type="Proteomes" id="UP001059859">
    <property type="component" value="Chromosome"/>
</dbReference>
<organism evidence="2 3">
    <name type="scientific">Arthrobacter zhaoxinii</name>
    <dbReference type="NCBI Taxonomy" id="2964616"/>
    <lineage>
        <taxon>Bacteria</taxon>
        <taxon>Bacillati</taxon>
        <taxon>Actinomycetota</taxon>
        <taxon>Actinomycetes</taxon>
        <taxon>Micrococcales</taxon>
        <taxon>Micrococcaceae</taxon>
        <taxon>Arthrobacter</taxon>
    </lineage>
</organism>
<evidence type="ECO:0000259" key="1">
    <source>
        <dbReference type="Pfam" id="PF12158"/>
    </source>
</evidence>
<feature type="domain" description="DUF3592" evidence="1">
    <location>
        <begin position="36"/>
        <end position="113"/>
    </location>
</feature>
<protein>
    <submittedName>
        <fullName evidence="2">DUF3592 domain-containing protein</fullName>
    </submittedName>
</protein>
<dbReference type="RefSeq" id="WP_260652186.1">
    <property type="nucleotide sequence ID" value="NZ_CP104275.1"/>
</dbReference>
<sequence length="156" mass="16690">MLLAVVSILMGALMGGYGVYGAHADRQLIDGGTVAVGTVLSSRERPAGRIRETIASVSFSAQSPYGPSPQRLDHVVRKGWPVARRNAPAIHTGEPVNVFYNPDDPSDAVIEGWERRYGSRWTAGALFFGGGGVASAAKARSDAAVRRRARRIQASW</sequence>